<accession>A0A0R2FCB8</accession>
<feature type="transmembrane region" description="Helical" evidence="6">
    <location>
        <begin position="81"/>
        <end position="100"/>
    </location>
</feature>
<evidence type="ECO:0000256" key="6">
    <source>
        <dbReference type="SAM" id="Phobius"/>
    </source>
</evidence>
<dbReference type="InterPro" id="IPR019931">
    <property type="entry name" value="LPXTG_anchor"/>
</dbReference>
<evidence type="ECO:0000313" key="9">
    <source>
        <dbReference type="EMBL" id="KRN23031.1"/>
    </source>
</evidence>
<reference evidence="9 10" key="1">
    <citation type="journal article" date="2015" name="Genome Announc.">
        <title>Expanding the biotechnology potential of lactobacilli through comparative genomics of 213 strains and associated genera.</title>
        <authorList>
            <person name="Sun Z."/>
            <person name="Harris H.M."/>
            <person name="McCann A."/>
            <person name="Guo C."/>
            <person name="Argimon S."/>
            <person name="Zhang W."/>
            <person name="Yang X."/>
            <person name="Jeffery I.B."/>
            <person name="Cooney J.C."/>
            <person name="Kagawa T.F."/>
            <person name="Liu W."/>
            <person name="Song Y."/>
            <person name="Salvetti E."/>
            <person name="Wrobel A."/>
            <person name="Rasinkangas P."/>
            <person name="Parkhill J."/>
            <person name="Rea M.C."/>
            <person name="O'Sullivan O."/>
            <person name="Ritari J."/>
            <person name="Douillard F.P."/>
            <person name="Paul Ross R."/>
            <person name="Yang R."/>
            <person name="Briner A.E."/>
            <person name="Felis G.E."/>
            <person name="de Vos W.M."/>
            <person name="Barrangou R."/>
            <person name="Klaenhammer T.R."/>
            <person name="Caufield P.W."/>
            <person name="Cui Y."/>
            <person name="Zhang H."/>
            <person name="O'Toole P.W."/>
        </authorList>
    </citation>
    <scope>NUCLEOTIDE SEQUENCE [LARGE SCALE GENOMIC DNA]</scope>
    <source>
        <strain evidence="9 10">DSM 22697</strain>
    </source>
</reference>
<evidence type="ECO:0000256" key="2">
    <source>
        <dbReference type="ARBA" id="ARBA00022525"/>
    </source>
</evidence>
<feature type="signal peptide" evidence="7">
    <location>
        <begin position="1"/>
        <end position="29"/>
    </location>
</feature>
<evidence type="ECO:0000256" key="1">
    <source>
        <dbReference type="ARBA" id="ARBA00022512"/>
    </source>
</evidence>
<keyword evidence="4" id="KW-0572">Peptidoglycan-anchor</keyword>
<name>A0A0R2FCB8_9LACO</name>
<feature type="compositionally biased region" description="Polar residues" evidence="5">
    <location>
        <begin position="63"/>
        <end position="75"/>
    </location>
</feature>
<proteinExistence type="predicted"/>
<keyword evidence="2" id="KW-0964">Secreted</keyword>
<keyword evidence="1" id="KW-0134">Cell wall</keyword>
<evidence type="ECO:0000256" key="4">
    <source>
        <dbReference type="ARBA" id="ARBA00023088"/>
    </source>
</evidence>
<sequence length="114" mass="11993">MKEMRKWFIASALVLLVAVAVRGAQLSQAAVTQQSVATFALKGAPGPVPLPAAPMEQPPRPTLTITDRSSSSPATGETEPLRLTVAGLLLVVGLGLYVFWRKTQAKRALASAAQ</sequence>
<keyword evidence="6" id="KW-1133">Transmembrane helix</keyword>
<feature type="region of interest" description="Disordered" evidence="5">
    <location>
        <begin position="48"/>
        <end position="78"/>
    </location>
</feature>
<keyword evidence="10" id="KW-1185">Reference proteome</keyword>
<keyword evidence="6" id="KW-0472">Membrane</keyword>
<protein>
    <recommendedName>
        <fullName evidence="8">Gram-positive cocci surface proteins LPxTG domain-containing protein</fullName>
    </recommendedName>
</protein>
<feature type="chain" id="PRO_5006416907" description="Gram-positive cocci surface proteins LPxTG domain-containing protein" evidence="7">
    <location>
        <begin position="30"/>
        <end position="114"/>
    </location>
</feature>
<feature type="compositionally biased region" description="Pro residues" evidence="5">
    <location>
        <begin position="48"/>
        <end position="61"/>
    </location>
</feature>
<dbReference type="Proteomes" id="UP000050865">
    <property type="component" value="Unassembled WGS sequence"/>
</dbReference>
<evidence type="ECO:0000256" key="5">
    <source>
        <dbReference type="SAM" id="MobiDB-lite"/>
    </source>
</evidence>
<evidence type="ECO:0000256" key="3">
    <source>
        <dbReference type="ARBA" id="ARBA00022729"/>
    </source>
</evidence>
<keyword evidence="3 7" id="KW-0732">Signal</keyword>
<dbReference type="AlphaFoldDB" id="A0A0R2FCB8"/>
<dbReference type="STRING" id="1423730.FC75_GL001671"/>
<organism evidence="9 10">
    <name type="scientific">Lacticaseibacillus camelliae DSM 22697 = JCM 13995</name>
    <dbReference type="NCBI Taxonomy" id="1423730"/>
    <lineage>
        <taxon>Bacteria</taxon>
        <taxon>Bacillati</taxon>
        <taxon>Bacillota</taxon>
        <taxon>Bacilli</taxon>
        <taxon>Lactobacillales</taxon>
        <taxon>Lactobacillaceae</taxon>
        <taxon>Lacticaseibacillus</taxon>
    </lineage>
</organism>
<feature type="domain" description="Gram-positive cocci surface proteins LPxTG" evidence="8">
    <location>
        <begin position="73"/>
        <end position="103"/>
    </location>
</feature>
<dbReference type="EMBL" id="AYZJ01000029">
    <property type="protein sequence ID" value="KRN23031.1"/>
    <property type="molecule type" value="Genomic_DNA"/>
</dbReference>
<evidence type="ECO:0000259" key="8">
    <source>
        <dbReference type="Pfam" id="PF00746"/>
    </source>
</evidence>
<dbReference type="NCBIfam" id="TIGR01167">
    <property type="entry name" value="LPXTG_anchor"/>
    <property type="match status" value="1"/>
</dbReference>
<keyword evidence="6" id="KW-0812">Transmembrane</keyword>
<evidence type="ECO:0000256" key="7">
    <source>
        <dbReference type="SAM" id="SignalP"/>
    </source>
</evidence>
<dbReference type="Pfam" id="PF00746">
    <property type="entry name" value="Gram_pos_anchor"/>
    <property type="match status" value="1"/>
</dbReference>
<dbReference type="PATRIC" id="fig|1423730.4.peg.1748"/>
<comment type="caution">
    <text evidence="9">The sequence shown here is derived from an EMBL/GenBank/DDBJ whole genome shotgun (WGS) entry which is preliminary data.</text>
</comment>
<evidence type="ECO:0000313" key="10">
    <source>
        <dbReference type="Proteomes" id="UP000050865"/>
    </source>
</evidence>
<gene>
    <name evidence="9" type="ORF">FC75_GL001671</name>
</gene>